<dbReference type="Pfam" id="PF06579">
    <property type="entry name" value="Ly-6_related"/>
    <property type="match status" value="1"/>
</dbReference>
<dbReference type="AlphaFoldDB" id="A0A8S1GT01"/>
<dbReference type="OrthoDB" id="5826974at2759"/>
<name>A0A8S1GT01_9PELO</name>
<dbReference type="GO" id="GO:0030424">
    <property type="term" value="C:axon"/>
    <property type="evidence" value="ECO:0007669"/>
    <property type="project" value="TreeGrafter"/>
</dbReference>
<dbReference type="GO" id="GO:0043025">
    <property type="term" value="C:neuronal cell body"/>
    <property type="evidence" value="ECO:0007669"/>
    <property type="project" value="TreeGrafter"/>
</dbReference>
<proteinExistence type="predicted"/>
<comment type="caution">
    <text evidence="1">The sequence shown here is derived from an EMBL/GenBank/DDBJ whole genome shotgun (WGS) entry which is preliminary data.</text>
</comment>
<evidence type="ECO:0000313" key="2">
    <source>
        <dbReference type="Proteomes" id="UP000835052"/>
    </source>
</evidence>
<evidence type="ECO:0000313" key="1">
    <source>
        <dbReference type="EMBL" id="CAD6186054.1"/>
    </source>
</evidence>
<accession>A0A8S1GT01</accession>
<organism evidence="1 2">
    <name type="scientific">Caenorhabditis auriculariae</name>
    <dbReference type="NCBI Taxonomy" id="2777116"/>
    <lineage>
        <taxon>Eukaryota</taxon>
        <taxon>Metazoa</taxon>
        <taxon>Ecdysozoa</taxon>
        <taxon>Nematoda</taxon>
        <taxon>Chromadorea</taxon>
        <taxon>Rhabditida</taxon>
        <taxon>Rhabditina</taxon>
        <taxon>Rhabditomorpha</taxon>
        <taxon>Rhabditoidea</taxon>
        <taxon>Rhabditidae</taxon>
        <taxon>Peloderinae</taxon>
        <taxon>Caenorhabditis</taxon>
    </lineage>
</organism>
<dbReference type="PANTHER" id="PTHR34722">
    <property type="entry name" value="HOMOLOG OF ODR-2 (TWO)-RELATED"/>
    <property type="match status" value="1"/>
</dbReference>
<keyword evidence="2" id="KW-1185">Reference proteome</keyword>
<dbReference type="EMBL" id="CAJGYM010000003">
    <property type="protein sequence ID" value="CAD6186054.1"/>
    <property type="molecule type" value="Genomic_DNA"/>
</dbReference>
<dbReference type="Proteomes" id="UP000835052">
    <property type="component" value="Unassembled WGS sequence"/>
</dbReference>
<dbReference type="PANTHER" id="PTHR34722:SF6">
    <property type="entry name" value="HOMOLOG OF ODR-2 (TWO)"/>
    <property type="match status" value="1"/>
</dbReference>
<sequence length="102" mass="11674">MESSRSTEAFLRGCVDRLLLFGLDDDVRNVYASYNSQRICRQTDRNILRLYPLSDESEVVTFCSCVGDFCNDKDMLSGSNSSDRPTFLLLSILIALFLLKYR</sequence>
<protein>
    <submittedName>
        <fullName evidence="1">Uncharacterized protein</fullName>
    </submittedName>
</protein>
<gene>
    <name evidence="1" type="ORF">CAUJ_LOCUS1973</name>
</gene>
<reference evidence="1" key="1">
    <citation type="submission" date="2020-10" db="EMBL/GenBank/DDBJ databases">
        <authorList>
            <person name="Kikuchi T."/>
        </authorList>
    </citation>
    <scope>NUCLEOTIDE SEQUENCE</scope>
    <source>
        <strain evidence="1">NKZ352</strain>
    </source>
</reference>
<dbReference type="InterPro" id="IPR010558">
    <property type="entry name" value="Ly-6-related"/>
</dbReference>
<dbReference type="GO" id="GO:1990834">
    <property type="term" value="P:response to odorant"/>
    <property type="evidence" value="ECO:0007669"/>
    <property type="project" value="TreeGrafter"/>
</dbReference>
<dbReference type="GO" id="GO:0042048">
    <property type="term" value="P:olfactory behavior"/>
    <property type="evidence" value="ECO:0007669"/>
    <property type="project" value="TreeGrafter"/>
</dbReference>